<name>A0A9W9JW35_9EURO</name>
<protein>
    <submittedName>
        <fullName evidence="2">Uncharacterized protein</fullName>
    </submittedName>
</protein>
<proteinExistence type="predicted"/>
<feature type="compositionally biased region" description="Polar residues" evidence="1">
    <location>
        <begin position="105"/>
        <end position="122"/>
    </location>
</feature>
<gene>
    <name evidence="2" type="ORF">N7456_012948</name>
</gene>
<keyword evidence="3" id="KW-1185">Reference proteome</keyword>
<dbReference type="EMBL" id="JAPQKH010000008">
    <property type="protein sequence ID" value="KAJ5083521.1"/>
    <property type="molecule type" value="Genomic_DNA"/>
</dbReference>
<evidence type="ECO:0000313" key="3">
    <source>
        <dbReference type="Proteomes" id="UP001149165"/>
    </source>
</evidence>
<feature type="compositionally biased region" description="Polar residues" evidence="1">
    <location>
        <begin position="51"/>
        <end position="77"/>
    </location>
</feature>
<sequence length="245" mass="28497">MRRPLETIEEDEDWNPRHSWPPVSLEMYLNRQHDPYQQHHSEMRGRHRRLNSNGRRNPQLTNQRSPQFGHHYSQSYPQTRQQNHRGQQNRQVQQNRPQGIAIEQNPVQRDSTGSEDVTSRASIEQHPAREVPVELEDIISRLPIEQHPAQETPVESEDIISVAPLPTPEMHIEVPKAVKMPRERFHNSASDEEPELVSARPQPHEYIVANKSCQAITDYLDIAEDARGDHGGEEQYTTYRALNEN</sequence>
<reference evidence="2" key="1">
    <citation type="submission" date="2022-11" db="EMBL/GenBank/DDBJ databases">
        <authorList>
            <person name="Petersen C."/>
        </authorList>
    </citation>
    <scope>NUCLEOTIDE SEQUENCE</scope>
    <source>
        <strain evidence="2">IBT 30069</strain>
    </source>
</reference>
<evidence type="ECO:0000256" key="1">
    <source>
        <dbReference type="SAM" id="MobiDB-lite"/>
    </source>
</evidence>
<organism evidence="2 3">
    <name type="scientific">Penicillium angulare</name>
    <dbReference type="NCBI Taxonomy" id="116970"/>
    <lineage>
        <taxon>Eukaryota</taxon>
        <taxon>Fungi</taxon>
        <taxon>Dikarya</taxon>
        <taxon>Ascomycota</taxon>
        <taxon>Pezizomycotina</taxon>
        <taxon>Eurotiomycetes</taxon>
        <taxon>Eurotiomycetidae</taxon>
        <taxon>Eurotiales</taxon>
        <taxon>Aspergillaceae</taxon>
        <taxon>Penicillium</taxon>
    </lineage>
</organism>
<feature type="compositionally biased region" description="Low complexity" evidence="1">
    <location>
        <begin position="78"/>
        <end position="98"/>
    </location>
</feature>
<accession>A0A9W9JW35</accession>
<feature type="compositionally biased region" description="Basic and acidic residues" evidence="1">
    <location>
        <begin position="31"/>
        <end position="44"/>
    </location>
</feature>
<reference evidence="2" key="2">
    <citation type="journal article" date="2023" name="IMA Fungus">
        <title>Comparative genomic study of the Penicillium genus elucidates a diverse pangenome and 15 lateral gene transfer events.</title>
        <authorList>
            <person name="Petersen C."/>
            <person name="Sorensen T."/>
            <person name="Nielsen M.R."/>
            <person name="Sondergaard T.E."/>
            <person name="Sorensen J.L."/>
            <person name="Fitzpatrick D.A."/>
            <person name="Frisvad J.C."/>
            <person name="Nielsen K.L."/>
        </authorList>
    </citation>
    <scope>NUCLEOTIDE SEQUENCE</scope>
    <source>
        <strain evidence="2">IBT 30069</strain>
    </source>
</reference>
<evidence type="ECO:0000313" key="2">
    <source>
        <dbReference type="EMBL" id="KAJ5083521.1"/>
    </source>
</evidence>
<feature type="region of interest" description="Disordered" evidence="1">
    <location>
        <begin position="1"/>
        <end position="129"/>
    </location>
</feature>
<dbReference type="Proteomes" id="UP001149165">
    <property type="component" value="Unassembled WGS sequence"/>
</dbReference>
<comment type="caution">
    <text evidence="2">The sequence shown here is derived from an EMBL/GenBank/DDBJ whole genome shotgun (WGS) entry which is preliminary data.</text>
</comment>
<dbReference type="AlphaFoldDB" id="A0A9W9JW35"/>